<evidence type="ECO:0000259" key="5">
    <source>
        <dbReference type="PROSITE" id="PS51716"/>
    </source>
</evidence>
<keyword evidence="6" id="KW-1185">Reference proteome</keyword>
<reference evidence="7" key="1">
    <citation type="submission" date="2025-08" db="UniProtKB">
        <authorList>
            <consortium name="RefSeq"/>
        </authorList>
    </citation>
    <scope>IDENTIFICATION</scope>
    <source>
        <tissue evidence="7">Liver</tissue>
    </source>
</reference>
<evidence type="ECO:0000313" key="6">
    <source>
        <dbReference type="Proteomes" id="UP000886700"/>
    </source>
</evidence>
<dbReference type="Proteomes" id="UP000886700">
    <property type="component" value="Unplaced"/>
</dbReference>
<dbReference type="InterPro" id="IPR027417">
    <property type="entry name" value="P-loop_NTPase"/>
</dbReference>
<proteinExistence type="inferred from homology"/>
<sequence length="413" mass="47125">MGQSSSDTAKDGGHEDLLSSFTVYLKTMKREKEIISEETIRLIQFHLKKGNIQGANSVISKALKNIDEAPISIAVTGESGAGKSSFINALRGVGAEDQGAAKVGVVETTMERTPYKHPRIKTLTLWDLPGIGTIKFPPKDYLEKVQFQEYDFFVIVSATRFTKLELELAKVIRFMKKNYYFVRTKVDTDLDNEKNSKPRTFDREKTIENIRSYCENTFIQNHMDVPQIFLISNRVLIDYDFQILMDTLIKDLPAQKRHNFKLSMTNISEAAIDTKRESMQQTIWLEAFKDGLLATVPAVGILRNDTERLKVKLNHYQFIFGVDDESLKVMATNSQMPVEQLKKVIKSSHLLETKHEKTLGDTFLKYLEIFASANGGLLATGLYFRKTFYLHHIFLDTVTEDAKALLRETTQKK</sequence>
<keyword evidence="3" id="KW-0378">Hydrolase</keyword>
<dbReference type="PANTHER" id="PTHR32341:SF4">
    <property type="entry name" value="INTERFERON-GAMMA-INDUCIBLE GTPASE IFGGA3 PROTEIN-RELATED"/>
    <property type="match status" value="1"/>
</dbReference>
<evidence type="ECO:0000313" key="7">
    <source>
        <dbReference type="RefSeq" id="XP_040597706.1"/>
    </source>
</evidence>
<evidence type="ECO:0000256" key="3">
    <source>
        <dbReference type="ARBA" id="ARBA00022801"/>
    </source>
</evidence>
<dbReference type="InterPro" id="IPR007743">
    <property type="entry name" value="Immunity-related_GTPase-like"/>
</dbReference>
<dbReference type="PANTHER" id="PTHR32341">
    <property type="entry name" value="INTERFERON-INDUCIBLE GTPASE"/>
    <property type="match status" value="1"/>
</dbReference>
<evidence type="ECO:0000256" key="1">
    <source>
        <dbReference type="ARBA" id="ARBA00005429"/>
    </source>
</evidence>
<dbReference type="PROSITE" id="PS51716">
    <property type="entry name" value="G_IRG"/>
    <property type="match status" value="1"/>
</dbReference>
<dbReference type="Pfam" id="PF05049">
    <property type="entry name" value="IIGP"/>
    <property type="match status" value="1"/>
</dbReference>
<dbReference type="InterPro" id="IPR051515">
    <property type="entry name" value="IRG"/>
</dbReference>
<organism evidence="6 7">
    <name type="scientific">Mesocricetus auratus</name>
    <name type="common">Golden hamster</name>
    <dbReference type="NCBI Taxonomy" id="10036"/>
    <lineage>
        <taxon>Eukaryota</taxon>
        <taxon>Metazoa</taxon>
        <taxon>Chordata</taxon>
        <taxon>Craniata</taxon>
        <taxon>Vertebrata</taxon>
        <taxon>Euteleostomi</taxon>
        <taxon>Mammalia</taxon>
        <taxon>Eutheria</taxon>
        <taxon>Euarchontoglires</taxon>
        <taxon>Glires</taxon>
        <taxon>Rodentia</taxon>
        <taxon>Myomorpha</taxon>
        <taxon>Muroidea</taxon>
        <taxon>Cricetidae</taxon>
        <taxon>Cricetinae</taxon>
        <taxon>Mesocricetus</taxon>
    </lineage>
</organism>
<keyword evidence="4" id="KW-0342">GTP-binding</keyword>
<protein>
    <submittedName>
        <fullName evidence="7">Interferon-inducible GTPase 1-like</fullName>
    </submittedName>
</protein>
<comment type="similarity">
    <text evidence="1">Belongs to the TRAFAC class dynamin-like GTPase superfamily. IRG family.</text>
</comment>
<dbReference type="CDD" id="cd04104">
    <property type="entry name" value="p47_IIGP_like"/>
    <property type="match status" value="1"/>
</dbReference>
<dbReference type="GeneID" id="121138853"/>
<evidence type="ECO:0000256" key="2">
    <source>
        <dbReference type="ARBA" id="ARBA00022741"/>
    </source>
</evidence>
<feature type="domain" description="IRG-type G" evidence="5">
    <location>
        <begin position="69"/>
        <end position="251"/>
    </location>
</feature>
<keyword evidence="2" id="KW-0547">Nucleotide-binding</keyword>
<dbReference type="Gene3D" id="3.40.50.300">
    <property type="entry name" value="P-loop containing nucleotide triphosphate hydrolases"/>
    <property type="match status" value="1"/>
</dbReference>
<evidence type="ECO:0000256" key="4">
    <source>
        <dbReference type="ARBA" id="ARBA00023134"/>
    </source>
</evidence>
<dbReference type="InterPro" id="IPR030385">
    <property type="entry name" value="G_IRG_dom"/>
</dbReference>
<dbReference type="RefSeq" id="XP_040597706.1">
    <property type="nucleotide sequence ID" value="XM_040741772.1"/>
</dbReference>
<dbReference type="SUPFAM" id="SSF52540">
    <property type="entry name" value="P-loop containing nucleoside triphosphate hydrolases"/>
    <property type="match status" value="1"/>
</dbReference>
<name>A0ABM2X4A3_MESAU</name>
<accession>A0ABM2X4A3</accession>
<gene>
    <name evidence="7" type="primary">LOC121138853</name>
</gene>